<accession>A0A484FED2</accession>
<name>A0A484FED2_COLOR</name>
<gene>
    <name evidence="2" type="ORF">Cob_v010827</name>
</gene>
<evidence type="ECO:0008006" key="4">
    <source>
        <dbReference type="Google" id="ProtNLM"/>
    </source>
</evidence>
<sequence length="329" mass="37653">MCPLEWLENRQADFNIWASSIKAASEGRSSLDYRVRERPDLKETISNLLDALLEILGQVGETVSHETAIPNDPREESDPKGTGTSSSPDNDDFESSDASSIYESDLLAEEKENIKTILHQLARLSSAIRASGIKYRYAKADATLKEDDFVDLKDHLTALINIFHFRNTQSERQFLSDQTELKPEHFINTEFDGLTTIQKRLINANIIRCNRVRYATRNKHITEVSNDRKKDARGNRNMFPGAKVEYPRCPKPTADGLIECPWCGNLLDSGYYIHPKKWKNHVAQDILPYVCIFEPCSAADELYLTKEELEDHVRREHGVTQWLFILPDL</sequence>
<comment type="caution">
    <text evidence="2">The sequence shown here is derived from an EMBL/GenBank/DDBJ whole genome shotgun (WGS) entry which is preliminary data.</text>
</comment>
<evidence type="ECO:0000313" key="2">
    <source>
        <dbReference type="EMBL" id="TDZ16214.1"/>
    </source>
</evidence>
<dbReference type="PANTHER" id="PTHR35391:SF5">
    <property type="entry name" value="DUF6590 DOMAIN-CONTAINING PROTEIN"/>
    <property type="match status" value="1"/>
</dbReference>
<keyword evidence="3" id="KW-1185">Reference proteome</keyword>
<protein>
    <recommendedName>
        <fullName evidence="4">C2H2-type domain-containing protein</fullName>
    </recommendedName>
</protein>
<feature type="region of interest" description="Disordered" evidence="1">
    <location>
        <begin position="63"/>
        <end position="97"/>
    </location>
</feature>
<proteinExistence type="predicted"/>
<dbReference type="EMBL" id="AMCV02000036">
    <property type="protein sequence ID" value="TDZ16214.1"/>
    <property type="molecule type" value="Genomic_DNA"/>
</dbReference>
<organism evidence="2 3">
    <name type="scientific">Colletotrichum orbiculare (strain 104-T / ATCC 96160 / CBS 514.97 / LARS 414 / MAFF 240422)</name>
    <name type="common">Cucumber anthracnose fungus</name>
    <name type="synonym">Colletotrichum lagenarium</name>
    <dbReference type="NCBI Taxonomy" id="1213857"/>
    <lineage>
        <taxon>Eukaryota</taxon>
        <taxon>Fungi</taxon>
        <taxon>Dikarya</taxon>
        <taxon>Ascomycota</taxon>
        <taxon>Pezizomycotina</taxon>
        <taxon>Sordariomycetes</taxon>
        <taxon>Hypocreomycetidae</taxon>
        <taxon>Glomerellales</taxon>
        <taxon>Glomerellaceae</taxon>
        <taxon>Colletotrichum</taxon>
        <taxon>Colletotrichum orbiculare species complex</taxon>
    </lineage>
</organism>
<evidence type="ECO:0000256" key="1">
    <source>
        <dbReference type="SAM" id="MobiDB-lite"/>
    </source>
</evidence>
<dbReference type="PANTHER" id="PTHR35391">
    <property type="entry name" value="C2H2-TYPE DOMAIN-CONTAINING PROTEIN-RELATED"/>
    <property type="match status" value="1"/>
</dbReference>
<dbReference type="Proteomes" id="UP000014480">
    <property type="component" value="Unassembled WGS sequence"/>
</dbReference>
<dbReference type="OrthoDB" id="20872at2759"/>
<reference evidence="3" key="1">
    <citation type="journal article" date="2013" name="New Phytol.">
        <title>Comparative genomic and transcriptomic analyses reveal the hemibiotrophic stage shift of Colletotrichum fungi.</title>
        <authorList>
            <person name="Gan P."/>
            <person name="Ikeda K."/>
            <person name="Irieda H."/>
            <person name="Narusaka M."/>
            <person name="O'Connell R.J."/>
            <person name="Narusaka Y."/>
            <person name="Takano Y."/>
            <person name="Kubo Y."/>
            <person name="Shirasu K."/>
        </authorList>
    </citation>
    <scope>NUCLEOTIDE SEQUENCE [LARGE SCALE GENOMIC DNA]</scope>
    <source>
        <strain evidence="3">104-T / ATCC 96160 / CBS 514.97 / LARS 414 / MAFF 240422</strain>
    </source>
</reference>
<dbReference type="AlphaFoldDB" id="A0A484FED2"/>
<reference evidence="3" key="2">
    <citation type="journal article" date="2019" name="Mol. Plant Microbe Interact.">
        <title>Genome sequence resources for four phytopathogenic fungi from the Colletotrichum orbiculare species complex.</title>
        <authorList>
            <person name="Gan P."/>
            <person name="Tsushima A."/>
            <person name="Narusaka M."/>
            <person name="Narusaka Y."/>
            <person name="Takano Y."/>
            <person name="Kubo Y."/>
            <person name="Shirasu K."/>
        </authorList>
    </citation>
    <scope>GENOME REANNOTATION</scope>
    <source>
        <strain evidence="3">104-T / ATCC 96160 / CBS 514.97 / LARS 414 / MAFF 240422</strain>
    </source>
</reference>
<dbReference type="STRING" id="1213857.A0A484FED2"/>
<evidence type="ECO:0000313" key="3">
    <source>
        <dbReference type="Proteomes" id="UP000014480"/>
    </source>
</evidence>